<name>A0A212F060_DANPL</name>
<evidence type="ECO:0000313" key="2">
    <source>
        <dbReference type="Proteomes" id="UP000007151"/>
    </source>
</evidence>
<sequence>MLSRGVKYKLLEDGDGGNVQYVLYIFTSARVPFYIKFFTDGPRVPSRHPQIQYNIPLNEVIALQRLPFIL</sequence>
<dbReference type="EMBL" id="AGBW02011155">
    <property type="protein sequence ID" value="OWR47138.1"/>
    <property type="molecule type" value="Genomic_DNA"/>
</dbReference>
<reference evidence="1 2" key="1">
    <citation type="journal article" date="2011" name="Cell">
        <title>The monarch butterfly genome yields insights into long-distance migration.</title>
        <authorList>
            <person name="Zhan S."/>
            <person name="Merlin C."/>
            <person name="Boore J.L."/>
            <person name="Reppert S.M."/>
        </authorList>
    </citation>
    <scope>NUCLEOTIDE SEQUENCE [LARGE SCALE GENOMIC DNA]</scope>
    <source>
        <strain evidence="1">F-2</strain>
    </source>
</reference>
<gene>
    <name evidence="1" type="ORF">KGM_214429</name>
</gene>
<proteinExistence type="predicted"/>
<dbReference type="KEGG" id="dpl:KGM_214429"/>
<protein>
    <submittedName>
        <fullName evidence="1">Uncharacterized protein</fullName>
    </submittedName>
</protein>
<comment type="caution">
    <text evidence="1">The sequence shown here is derived from an EMBL/GenBank/DDBJ whole genome shotgun (WGS) entry which is preliminary data.</text>
</comment>
<dbReference type="AlphaFoldDB" id="A0A212F060"/>
<evidence type="ECO:0000313" key="1">
    <source>
        <dbReference type="EMBL" id="OWR47138.1"/>
    </source>
</evidence>
<dbReference type="InParanoid" id="A0A212F060"/>
<organism evidence="1 2">
    <name type="scientific">Danaus plexippus plexippus</name>
    <dbReference type="NCBI Taxonomy" id="278856"/>
    <lineage>
        <taxon>Eukaryota</taxon>
        <taxon>Metazoa</taxon>
        <taxon>Ecdysozoa</taxon>
        <taxon>Arthropoda</taxon>
        <taxon>Hexapoda</taxon>
        <taxon>Insecta</taxon>
        <taxon>Pterygota</taxon>
        <taxon>Neoptera</taxon>
        <taxon>Endopterygota</taxon>
        <taxon>Lepidoptera</taxon>
        <taxon>Glossata</taxon>
        <taxon>Ditrysia</taxon>
        <taxon>Papilionoidea</taxon>
        <taxon>Nymphalidae</taxon>
        <taxon>Danainae</taxon>
        <taxon>Danaini</taxon>
        <taxon>Danaina</taxon>
        <taxon>Danaus</taxon>
        <taxon>Danaus</taxon>
    </lineage>
</organism>
<accession>A0A212F060</accession>
<dbReference type="Proteomes" id="UP000007151">
    <property type="component" value="Unassembled WGS sequence"/>
</dbReference>
<keyword evidence="2" id="KW-1185">Reference proteome</keyword>